<gene>
    <name evidence="3" type="ordered locus">DaAHT2_1612</name>
</gene>
<protein>
    <submittedName>
        <fullName evidence="3">Rhodanese domain protein</fullName>
    </submittedName>
</protein>
<reference evidence="4" key="1">
    <citation type="submission" date="2010-02" db="EMBL/GenBank/DDBJ databases">
        <title>Complete sequence of Desulfurivibrio alkaliphilus AHT2.</title>
        <authorList>
            <consortium name="US DOE Joint Genome Institute"/>
            <person name="Pitluck S."/>
            <person name="Chertkov O."/>
            <person name="Detter J.C."/>
            <person name="Han C."/>
            <person name="Tapia R."/>
            <person name="Larimer F."/>
            <person name="Land M."/>
            <person name="Hauser L."/>
            <person name="Kyrpides N."/>
            <person name="Mikhailova N."/>
            <person name="Sorokin D.Y."/>
            <person name="Muyzer G."/>
            <person name="Woyke T."/>
        </authorList>
    </citation>
    <scope>NUCLEOTIDE SEQUENCE [LARGE SCALE GENOMIC DNA]</scope>
    <source>
        <strain evidence="4">DSM 19089 / UNIQEM U267 / AHT2</strain>
    </source>
</reference>
<dbReference type="HOGENOM" id="CLU_031618_1_3_7"/>
<dbReference type="SMART" id="SM00450">
    <property type="entry name" value="RHOD"/>
    <property type="match status" value="2"/>
</dbReference>
<dbReference type="PANTHER" id="PTHR43855">
    <property type="entry name" value="THIOSULFATE SULFURTRANSFERASE"/>
    <property type="match status" value="1"/>
</dbReference>
<accession>D6Z432</accession>
<evidence type="ECO:0000259" key="2">
    <source>
        <dbReference type="PROSITE" id="PS50206"/>
    </source>
</evidence>
<dbReference type="Pfam" id="PF00581">
    <property type="entry name" value="Rhodanese"/>
    <property type="match status" value="1"/>
</dbReference>
<name>D6Z432_DESAT</name>
<dbReference type="PROSITE" id="PS50206">
    <property type="entry name" value="RHODANESE_3"/>
    <property type="match status" value="2"/>
</dbReference>
<evidence type="ECO:0000313" key="4">
    <source>
        <dbReference type="Proteomes" id="UP000001508"/>
    </source>
</evidence>
<dbReference type="InterPro" id="IPR001307">
    <property type="entry name" value="Thiosulphate_STrfase_CS"/>
</dbReference>
<feature type="domain" description="Rhodanese" evidence="2">
    <location>
        <begin position="236"/>
        <end position="357"/>
    </location>
</feature>
<dbReference type="InParanoid" id="D6Z432"/>
<keyword evidence="1" id="KW-0677">Repeat</keyword>
<evidence type="ECO:0000256" key="1">
    <source>
        <dbReference type="ARBA" id="ARBA00022737"/>
    </source>
</evidence>
<keyword evidence="4" id="KW-1185">Reference proteome</keyword>
<dbReference type="Proteomes" id="UP000001508">
    <property type="component" value="Chromosome"/>
</dbReference>
<dbReference type="STRING" id="589865.DaAHT2_1612"/>
<dbReference type="FunCoup" id="D6Z432">
    <property type="interactions" value="19"/>
</dbReference>
<dbReference type="InterPro" id="IPR036873">
    <property type="entry name" value="Rhodanese-like_dom_sf"/>
</dbReference>
<dbReference type="PANTHER" id="PTHR43855:SF1">
    <property type="entry name" value="THIOSULFATE SULFURTRANSFERASE"/>
    <property type="match status" value="1"/>
</dbReference>
<dbReference type="InterPro" id="IPR051126">
    <property type="entry name" value="Thiosulfate_sulfurtransferase"/>
</dbReference>
<dbReference type="Gene3D" id="3.40.250.10">
    <property type="entry name" value="Rhodanese-like domain"/>
    <property type="match status" value="2"/>
</dbReference>
<proteinExistence type="predicted"/>
<dbReference type="AlphaFoldDB" id="D6Z432"/>
<sequence>MKTITTVTKSRGGRWLATGLVSLPFFVLLVLLCAGSAGAGGSVPPGANPHLLVTPLEVWENREHWLIIDLRDRESYLEGHVPGAIHLGDRGHKMLREDRYILFYGDQDIDPKQGKLIEHLEPRPVAELEQVFAAAGVTREHTVILYSDLEDTLPGYTFVPFVILEYLGHEDVRVMDGGIENWWAHRLPLGQGENRLPPSDFRARLQPQVIAHEAEVLRLARFNPSYLQDIGVNPHQFELPQLVDVRVDVEHSGAQPAPPGHFLYDSVIRTGRIPHTIANVPHWQQFADFESLRLKPIAELDAMYGDLDRHRRTIVYCYIANRASMSYFVLRLLGFSDPAVYHDSWIIWGNNPRLPLVRDRGVEVARTPLAGGY</sequence>
<dbReference type="InterPro" id="IPR001763">
    <property type="entry name" value="Rhodanese-like_dom"/>
</dbReference>
<dbReference type="SUPFAM" id="SSF52821">
    <property type="entry name" value="Rhodanese/Cell cycle control phosphatase"/>
    <property type="match status" value="2"/>
</dbReference>
<dbReference type="eggNOG" id="COG2897">
    <property type="taxonomic scope" value="Bacteria"/>
</dbReference>
<dbReference type="KEGG" id="dak:DaAHT2_1612"/>
<dbReference type="PROSITE" id="PS00380">
    <property type="entry name" value="RHODANESE_1"/>
    <property type="match status" value="1"/>
</dbReference>
<dbReference type="GO" id="GO:0004792">
    <property type="term" value="F:thiosulfate-cyanide sulfurtransferase activity"/>
    <property type="evidence" value="ECO:0007669"/>
    <property type="project" value="InterPro"/>
</dbReference>
<feature type="domain" description="Rhodanese" evidence="2">
    <location>
        <begin position="61"/>
        <end position="191"/>
    </location>
</feature>
<organism evidence="3 4">
    <name type="scientific">Desulfurivibrio alkaliphilus (strain DSM 19089 / UNIQEM U267 / AHT2)</name>
    <dbReference type="NCBI Taxonomy" id="589865"/>
    <lineage>
        <taxon>Bacteria</taxon>
        <taxon>Pseudomonadati</taxon>
        <taxon>Thermodesulfobacteriota</taxon>
        <taxon>Desulfobulbia</taxon>
        <taxon>Desulfobulbales</taxon>
        <taxon>Desulfobulbaceae</taxon>
        <taxon>Desulfurivibrio</taxon>
    </lineage>
</organism>
<dbReference type="RefSeq" id="WP_013163834.1">
    <property type="nucleotide sequence ID" value="NC_014216.1"/>
</dbReference>
<dbReference type="EMBL" id="CP001940">
    <property type="protein sequence ID" value="ADH86307.1"/>
    <property type="molecule type" value="Genomic_DNA"/>
</dbReference>
<evidence type="ECO:0000313" key="3">
    <source>
        <dbReference type="EMBL" id="ADH86307.1"/>
    </source>
</evidence>